<evidence type="ECO:0000313" key="8">
    <source>
        <dbReference type="Proteomes" id="UP000053707"/>
    </source>
</evidence>
<feature type="transmembrane region" description="Helical" evidence="5">
    <location>
        <begin position="215"/>
        <end position="236"/>
    </location>
</feature>
<sequence>MTAPTGVPHTSTHRHADVTGGWLRAATFGAMDGLVSNTALIAGVAAAADADTVVISGVAGLLAGAFSMALGEYTSVTTANEQIESEVLVERRAFRKHPQAEKAELVTMLMDMGMTRETAVKATDEVHRDEHRALNFHLVQELGVDPREKPSPWVAAGSSFLMFTLGAIIPLIPYLLGFSSLWAGLACGGVGLLVAGGVAARFTGRPIWFASLRQLAFGTLAIAATYVVGLLVGTTVT</sequence>
<gene>
    <name evidence="7" type="ORF">AU192_13070</name>
</gene>
<dbReference type="GO" id="GO:0012505">
    <property type="term" value="C:endomembrane system"/>
    <property type="evidence" value="ECO:0007669"/>
    <property type="project" value="UniProtKB-SubCell"/>
</dbReference>
<dbReference type="AlphaFoldDB" id="A0A101AEF8"/>
<proteinExistence type="predicted"/>
<organism evidence="7 8">
    <name type="scientific">Mycobacterium lehmannii</name>
    <dbReference type="NCBI Taxonomy" id="2048550"/>
    <lineage>
        <taxon>Bacteria</taxon>
        <taxon>Bacillati</taxon>
        <taxon>Actinomycetota</taxon>
        <taxon>Actinomycetes</taxon>
        <taxon>Mycobacteriales</taxon>
        <taxon>Mycobacteriaceae</taxon>
        <taxon>Mycobacterium</taxon>
    </lineage>
</organism>
<evidence type="ECO:0000256" key="5">
    <source>
        <dbReference type="SAM" id="Phobius"/>
    </source>
</evidence>
<protein>
    <recommendedName>
        <fullName evidence="6">UBA domain-containing protein</fullName>
    </recommendedName>
</protein>
<evidence type="ECO:0000256" key="2">
    <source>
        <dbReference type="ARBA" id="ARBA00022692"/>
    </source>
</evidence>
<dbReference type="Pfam" id="PF01988">
    <property type="entry name" value="VIT1"/>
    <property type="match status" value="1"/>
</dbReference>
<evidence type="ECO:0000256" key="1">
    <source>
        <dbReference type="ARBA" id="ARBA00004127"/>
    </source>
</evidence>
<dbReference type="PROSITE" id="PS50030">
    <property type="entry name" value="UBA"/>
    <property type="match status" value="1"/>
</dbReference>
<dbReference type="PANTHER" id="PTHR31851">
    <property type="entry name" value="FE(2+)/MN(2+) TRANSPORTER PCL1"/>
    <property type="match status" value="1"/>
</dbReference>
<reference evidence="7 8" key="1">
    <citation type="submission" date="2016-01" db="EMBL/GenBank/DDBJ databases">
        <authorList>
            <consortium name="TB Trials Study Group"/>
            <person name="Sutton G."/>
            <person name="Brinkac L."/>
            <person name="Sanka R."/>
            <person name="Adams M."/>
            <person name="Lau E.L."/>
            <person name="Macaden R."/>
            <person name="Grewal H.M.S."/>
        </authorList>
    </citation>
    <scope>NUCLEOTIDE SEQUENCE [LARGE SCALE GENOMIC DNA]</scope>
    <source>
        <strain evidence="7 8">IS-1744</strain>
    </source>
</reference>
<evidence type="ECO:0000256" key="4">
    <source>
        <dbReference type="ARBA" id="ARBA00023136"/>
    </source>
</evidence>
<evidence type="ECO:0000259" key="6">
    <source>
        <dbReference type="PROSITE" id="PS50030"/>
    </source>
</evidence>
<feature type="domain" description="UBA" evidence="6">
    <location>
        <begin position="98"/>
        <end position="140"/>
    </location>
</feature>
<feature type="transmembrane region" description="Helical" evidence="5">
    <location>
        <begin position="182"/>
        <end position="203"/>
    </location>
</feature>
<dbReference type="EMBL" id="LQIR01000001">
    <property type="protein sequence ID" value="KUI21337.1"/>
    <property type="molecule type" value="Genomic_DNA"/>
</dbReference>
<dbReference type="GO" id="GO:0005384">
    <property type="term" value="F:manganese ion transmembrane transporter activity"/>
    <property type="evidence" value="ECO:0007669"/>
    <property type="project" value="InterPro"/>
</dbReference>
<dbReference type="RefSeq" id="WP_064394129.1">
    <property type="nucleotide sequence ID" value="NZ_LQIR01000001.1"/>
</dbReference>
<keyword evidence="2 5" id="KW-0812">Transmembrane</keyword>
<keyword evidence="3 5" id="KW-1133">Transmembrane helix</keyword>
<keyword evidence="8" id="KW-1185">Reference proteome</keyword>
<feature type="transmembrane region" description="Helical" evidence="5">
    <location>
        <begin position="153"/>
        <end position="176"/>
    </location>
</feature>
<keyword evidence="4 5" id="KW-0472">Membrane</keyword>
<dbReference type="Proteomes" id="UP000053707">
    <property type="component" value="Unassembled WGS sequence"/>
</dbReference>
<comment type="caution">
    <text evidence="7">The sequence shown here is derived from an EMBL/GenBank/DDBJ whole genome shotgun (WGS) entry which is preliminary data.</text>
</comment>
<accession>A0A101AEF8</accession>
<evidence type="ECO:0000256" key="3">
    <source>
        <dbReference type="ARBA" id="ARBA00022989"/>
    </source>
</evidence>
<dbReference type="GO" id="GO:0030026">
    <property type="term" value="P:intracellular manganese ion homeostasis"/>
    <property type="evidence" value="ECO:0007669"/>
    <property type="project" value="InterPro"/>
</dbReference>
<dbReference type="InterPro" id="IPR015940">
    <property type="entry name" value="UBA"/>
</dbReference>
<evidence type="ECO:0000313" key="7">
    <source>
        <dbReference type="EMBL" id="KUI21337.1"/>
    </source>
</evidence>
<dbReference type="InterPro" id="IPR008217">
    <property type="entry name" value="Ccc1_fam"/>
</dbReference>
<comment type="subcellular location">
    <subcellularLocation>
        <location evidence="1">Endomembrane system</location>
        <topology evidence="1">Multi-pass membrane protein</topology>
    </subcellularLocation>
</comment>
<name>A0A101AEF8_9MYCO</name>